<gene>
    <name evidence="5" type="ORF">RUM43_003778</name>
    <name evidence="4" type="ORF">RUM44_008932</name>
</gene>
<comment type="catalytic activity">
    <reaction evidence="3">
        <text>an N-acyl-L-alpha-aminoacyl-tRNA + H2O = an N-acyl-L-amino acid + a tRNA + H(+)</text>
        <dbReference type="Rhea" id="RHEA:54448"/>
        <dbReference type="Rhea" id="RHEA-COMP:10123"/>
        <dbReference type="Rhea" id="RHEA-COMP:13883"/>
        <dbReference type="ChEBI" id="CHEBI:15377"/>
        <dbReference type="ChEBI" id="CHEBI:15378"/>
        <dbReference type="ChEBI" id="CHEBI:59874"/>
        <dbReference type="ChEBI" id="CHEBI:78442"/>
        <dbReference type="ChEBI" id="CHEBI:138191"/>
        <dbReference type="EC" id="3.1.1.29"/>
    </reaction>
</comment>
<evidence type="ECO:0000313" key="5">
    <source>
        <dbReference type="EMBL" id="KAK6629957.1"/>
    </source>
</evidence>
<sequence length="122" mass="13877">MTNGPLVQYVVIRKDLKSVLKWSVGAIIAQACHATAAAIHLFHDDVHTAEYLRDLDSMHKIVLEIPDENSIKDLENQLLSDGVKHKLWVEQPENIPTCLVLKPYPKNAVQMYFKNLKLFKGD</sequence>
<proteinExistence type="predicted"/>
<keyword evidence="2" id="KW-0378">Hydrolase</keyword>
<dbReference type="EMBL" id="JAWJWF010000045">
    <property type="protein sequence ID" value="KAK6626459.1"/>
    <property type="molecule type" value="Genomic_DNA"/>
</dbReference>
<dbReference type="PANTHER" id="PTHR46194:SF1">
    <property type="entry name" value="PEPTIDYL-TRNA HYDROLASE PTRHD1-RELATED"/>
    <property type="match status" value="1"/>
</dbReference>
<comment type="caution">
    <text evidence="5">The sequence shown here is derived from an EMBL/GenBank/DDBJ whole genome shotgun (WGS) entry which is preliminary data.</text>
</comment>
<dbReference type="InterPro" id="IPR042237">
    <property type="entry name" value="PTRHD1"/>
</dbReference>
<evidence type="ECO:0000256" key="2">
    <source>
        <dbReference type="ARBA" id="ARBA00022801"/>
    </source>
</evidence>
<dbReference type="GO" id="GO:0004045">
    <property type="term" value="F:peptidyl-tRNA hydrolase activity"/>
    <property type="evidence" value="ECO:0007669"/>
    <property type="project" value="UniProtKB-EC"/>
</dbReference>
<evidence type="ECO:0000256" key="1">
    <source>
        <dbReference type="ARBA" id="ARBA00013260"/>
    </source>
</evidence>
<evidence type="ECO:0000256" key="3">
    <source>
        <dbReference type="ARBA" id="ARBA00048707"/>
    </source>
</evidence>
<evidence type="ECO:0000313" key="4">
    <source>
        <dbReference type="EMBL" id="KAK6626459.1"/>
    </source>
</evidence>
<evidence type="ECO:0000313" key="6">
    <source>
        <dbReference type="Proteomes" id="UP001359485"/>
    </source>
</evidence>
<evidence type="ECO:0000313" key="7">
    <source>
        <dbReference type="Proteomes" id="UP001372834"/>
    </source>
</evidence>
<dbReference type="AlphaFoldDB" id="A0AAN8PG17"/>
<dbReference type="SUPFAM" id="SSF102462">
    <property type="entry name" value="Peptidyl-tRNA hydrolase II"/>
    <property type="match status" value="1"/>
</dbReference>
<dbReference type="Proteomes" id="UP001372834">
    <property type="component" value="Unassembled WGS sequence"/>
</dbReference>
<dbReference type="Proteomes" id="UP001359485">
    <property type="component" value="Unassembled WGS sequence"/>
</dbReference>
<organism evidence="5 7">
    <name type="scientific">Polyplax serrata</name>
    <name type="common">Common mouse louse</name>
    <dbReference type="NCBI Taxonomy" id="468196"/>
    <lineage>
        <taxon>Eukaryota</taxon>
        <taxon>Metazoa</taxon>
        <taxon>Ecdysozoa</taxon>
        <taxon>Arthropoda</taxon>
        <taxon>Hexapoda</taxon>
        <taxon>Insecta</taxon>
        <taxon>Pterygota</taxon>
        <taxon>Neoptera</taxon>
        <taxon>Paraneoptera</taxon>
        <taxon>Psocodea</taxon>
        <taxon>Troctomorpha</taxon>
        <taxon>Phthiraptera</taxon>
        <taxon>Anoplura</taxon>
        <taxon>Polyplacidae</taxon>
        <taxon>Polyplax</taxon>
    </lineage>
</organism>
<dbReference type="PANTHER" id="PTHR46194">
    <property type="entry name" value="PEPTIDYL-TRNA HYDROLASE PTRHD1-RELATED"/>
    <property type="match status" value="1"/>
</dbReference>
<reference evidence="5 7" key="1">
    <citation type="submission" date="2023-10" db="EMBL/GenBank/DDBJ databases">
        <title>Genomes of two closely related lineages of the louse Polyplax serrata with different host specificities.</title>
        <authorList>
            <person name="Martinu J."/>
            <person name="Tarabai H."/>
            <person name="Stefka J."/>
            <person name="Hypsa V."/>
        </authorList>
    </citation>
    <scope>NUCLEOTIDE SEQUENCE [LARGE SCALE GENOMIC DNA]</scope>
    <source>
        <strain evidence="4">98ZLc_SE</strain>
        <strain evidence="5">HR10_N</strain>
    </source>
</reference>
<keyword evidence="6" id="KW-1185">Reference proteome</keyword>
<dbReference type="InterPro" id="IPR002833">
    <property type="entry name" value="PTH2"/>
</dbReference>
<name>A0AAN8PG17_POLSC</name>
<accession>A0AAN8PG17</accession>
<protein>
    <recommendedName>
        <fullName evidence="1">peptidyl-tRNA hydrolase</fullName>
        <ecNumber evidence="1">3.1.1.29</ecNumber>
    </recommendedName>
</protein>
<dbReference type="Pfam" id="PF01981">
    <property type="entry name" value="PTH2"/>
    <property type="match status" value="1"/>
</dbReference>
<dbReference type="InterPro" id="IPR023476">
    <property type="entry name" value="Pep_tRNA_hydro_II_dom_sf"/>
</dbReference>
<dbReference type="EC" id="3.1.1.29" evidence="1"/>
<dbReference type="EMBL" id="JAWJWE010000036">
    <property type="protein sequence ID" value="KAK6629957.1"/>
    <property type="molecule type" value="Genomic_DNA"/>
</dbReference>
<dbReference type="Gene3D" id="3.40.1490.10">
    <property type="entry name" value="Bit1"/>
    <property type="match status" value="1"/>
</dbReference>